<sequence>MFCWKMGSFEKLCAYQVTVVSPEIRFRRRIILYARFFADLVNGFPRILTEYPEVHSVCHGRDAGWMGPDLPLEHGVRITAV</sequence>
<name>A0ABT3N7D5_9BACT</name>
<protein>
    <submittedName>
        <fullName evidence="1">Uncharacterized protein</fullName>
    </submittedName>
</protein>
<gene>
    <name evidence="1" type="ORF">OOT00_05145</name>
</gene>
<keyword evidence="2" id="KW-1185">Reference proteome</keyword>
<dbReference type="EMBL" id="JAPFPW010000004">
    <property type="protein sequence ID" value="MCW7753370.1"/>
    <property type="molecule type" value="Genomic_DNA"/>
</dbReference>
<proteinExistence type="predicted"/>
<organism evidence="1 2">
    <name type="scientific">Desulfobotulus pelophilus</name>
    <dbReference type="NCBI Taxonomy" id="2823377"/>
    <lineage>
        <taxon>Bacteria</taxon>
        <taxon>Pseudomonadati</taxon>
        <taxon>Thermodesulfobacteriota</taxon>
        <taxon>Desulfobacteria</taxon>
        <taxon>Desulfobacterales</taxon>
        <taxon>Desulfobacteraceae</taxon>
        <taxon>Desulfobotulus</taxon>
    </lineage>
</organism>
<comment type="caution">
    <text evidence="1">The sequence shown here is derived from an EMBL/GenBank/DDBJ whole genome shotgun (WGS) entry which is preliminary data.</text>
</comment>
<reference evidence="1 2" key="1">
    <citation type="submission" date="2022-11" db="EMBL/GenBank/DDBJ databases">
        <title>Desulfobotulus tamanensis H1 sp. nov. - anaerobic, alkaliphilic, sulphate reducing bacterium isolated from terrestrial mud volcano.</title>
        <authorList>
            <person name="Frolova A."/>
            <person name="Merkel A.Y."/>
            <person name="Slobodkin A.I."/>
        </authorList>
    </citation>
    <scope>NUCLEOTIDE SEQUENCE [LARGE SCALE GENOMIC DNA]</scope>
    <source>
        <strain evidence="1 2">H1</strain>
    </source>
</reference>
<accession>A0ABT3N7D5</accession>
<dbReference type="Proteomes" id="UP001209681">
    <property type="component" value="Unassembled WGS sequence"/>
</dbReference>
<dbReference type="RefSeq" id="WP_265424238.1">
    <property type="nucleotide sequence ID" value="NZ_JAPFPW010000004.1"/>
</dbReference>
<evidence type="ECO:0000313" key="2">
    <source>
        <dbReference type="Proteomes" id="UP001209681"/>
    </source>
</evidence>
<evidence type="ECO:0000313" key="1">
    <source>
        <dbReference type="EMBL" id="MCW7753370.1"/>
    </source>
</evidence>